<evidence type="ECO:0000313" key="1">
    <source>
        <dbReference type="EMBL" id="GAI44170.1"/>
    </source>
</evidence>
<reference evidence="1" key="1">
    <citation type="journal article" date="2014" name="Front. Microbiol.">
        <title>High frequency of phylogenetically diverse reductive dehalogenase-homologous genes in deep subseafloor sedimentary metagenomes.</title>
        <authorList>
            <person name="Kawai M."/>
            <person name="Futagami T."/>
            <person name="Toyoda A."/>
            <person name="Takaki Y."/>
            <person name="Nishi S."/>
            <person name="Hori S."/>
            <person name="Arai W."/>
            <person name="Tsubouchi T."/>
            <person name="Morono Y."/>
            <person name="Uchiyama I."/>
            <person name="Ito T."/>
            <person name="Fujiyama A."/>
            <person name="Inagaki F."/>
            <person name="Takami H."/>
        </authorList>
    </citation>
    <scope>NUCLEOTIDE SEQUENCE</scope>
    <source>
        <strain evidence="1">Expedition CK06-06</strain>
    </source>
</reference>
<comment type="caution">
    <text evidence="1">The sequence shown here is derived from an EMBL/GenBank/DDBJ whole genome shotgun (WGS) entry which is preliminary data.</text>
</comment>
<dbReference type="EMBL" id="BARV01029375">
    <property type="protein sequence ID" value="GAI44170.1"/>
    <property type="molecule type" value="Genomic_DNA"/>
</dbReference>
<organism evidence="1">
    <name type="scientific">marine sediment metagenome</name>
    <dbReference type="NCBI Taxonomy" id="412755"/>
    <lineage>
        <taxon>unclassified sequences</taxon>
        <taxon>metagenomes</taxon>
        <taxon>ecological metagenomes</taxon>
    </lineage>
</organism>
<gene>
    <name evidence="1" type="ORF">S06H3_46854</name>
</gene>
<sequence>AEATDRSPWEGINEEEGYGANESVLMACSGSVYMIPLNTGEVVTPTNLDELLVCTPENLAEAIKVSRKSQGAFVMFTPFTAEKWKNDYGFATIQKLQDWLWDNSTWSLGELKSWYWFYSRGPRIDANERGTRTVNPDHLDLPDDAQIPIFISGPESIKIIVTGGDGDGWSFGGAGFSTTSIDDWR</sequence>
<name>X1PZ97_9ZZZZ</name>
<protein>
    <submittedName>
        <fullName evidence="1">Uncharacterized protein</fullName>
    </submittedName>
</protein>
<accession>X1PZ97</accession>
<feature type="non-terminal residue" evidence="1">
    <location>
        <position position="1"/>
    </location>
</feature>
<dbReference type="AlphaFoldDB" id="X1PZ97"/>
<proteinExistence type="predicted"/>